<keyword evidence="5" id="KW-0967">Endosome</keyword>
<evidence type="ECO:0000256" key="9">
    <source>
        <dbReference type="ARBA" id="ARBA00023136"/>
    </source>
</evidence>
<name>A0A0E9LZC9_9BACT</name>
<feature type="transmembrane region" description="Helical" evidence="11">
    <location>
        <begin position="27"/>
        <end position="51"/>
    </location>
</feature>
<evidence type="ECO:0000256" key="7">
    <source>
        <dbReference type="ARBA" id="ARBA00022989"/>
    </source>
</evidence>
<dbReference type="PANTHER" id="PTHR31937:SF2">
    <property type="entry name" value="TRANSMEMBRANE PROTEIN 163"/>
    <property type="match status" value="1"/>
</dbReference>
<dbReference type="GO" id="GO:0008324">
    <property type="term" value="F:monoatomic cation transmembrane transporter activity"/>
    <property type="evidence" value="ECO:0007669"/>
    <property type="project" value="InterPro"/>
</dbReference>
<comment type="subcellular location">
    <subcellularLocation>
        <location evidence="2">Cytoplasmic vesicle</location>
        <location evidence="2">Secretory vesicle</location>
        <location evidence="2">Synaptic vesicle membrane</location>
        <topology evidence="2">Multi-pass membrane protein</topology>
    </subcellularLocation>
    <subcellularLocation>
        <location evidence="1">Early endosome membrane</location>
    </subcellularLocation>
</comment>
<keyword evidence="14" id="KW-1185">Reference proteome</keyword>
<evidence type="ECO:0000256" key="5">
    <source>
        <dbReference type="ARBA" id="ARBA00022753"/>
    </source>
</evidence>
<dbReference type="Pfam" id="PF01545">
    <property type="entry name" value="Cation_efflux"/>
    <property type="match status" value="1"/>
</dbReference>
<evidence type="ECO:0000256" key="6">
    <source>
        <dbReference type="ARBA" id="ARBA00022833"/>
    </source>
</evidence>
<keyword evidence="7 11" id="KW-1133">Transmembrane helix</keyword>
<evidence type="ECO:0000313" key="14">
    <source>
        <dbReference type="Proteomes" id="UP000032900"/>
    </source>
</evidence>
<organism evidence="13 14">
    <name type="scientific">Geofilum rubicundum JCM 15548</name>
    <dbReference type="NCBI Taxonomy" id="1236989"/>
    <lineage>
        <taxon>Bacteria</taxon>
        <taxon>Pseudomonadati</taxon>
        <taxon>Bacteroidota</taxon>
        <taxon>Bacteroidia</taxon>
        <taxon>Marinilabiliales</taxon>
        <taxon>Marinilabiliaceae</taxon>
        <taxon>Geofilum</taxon>
    </lineage>
</organism>
<protein>
    <submittedName>
        <fullName evidence="13">Putative integral membrane protein</fullName>
    </submittedName>
</protein>
<dbReference type="AlphaFoldDB" id="A0A0E9LZC9"/>
<evidence type="ECO:0000256" key="11">
    <source>
        <dbReference type="SAM" id="Phobius"/>
    </source>
</evidence>
<evidence type="ECO:0000256" key="3">
    <source>
        <dbReference type="ARBA" id="ARBA00008731"/>
    </source>
</evidence>
<feature type="transmembrane region" description="Helical" evidence="11">
    <location>
        <begin position="104"/>
        <end position="123"/>
    </location>
</feature>
<evidence type="ECO:0000256" key="4">
    <source>
        <dbReference type="ARBA" id="ARBA00022692"/>
    </source>
</evidence>
<keyword evidence="8" id="KW-0770">Synapse</keyword>
<dbReference type="InterPro" id="IPR058533">
    <property type="entry name" value="Cation_efflux_TM"/>
</dbReference>
<evidence type="ECO:0000256" key="1">
    <source>
        <dbReference type="ARBA" id="ARBA00004146"/>
    </source>
</evidence>
<dbReference type="InterPro" id="IPR027469">
    <property type="entry name" value="Cation_efflux_TMD_sf"/>
</dbReference>
<dbReference type="SUPFAM" id="SSF161111">
    <property type="entry name" value="Cation efflux protein transmembrane domain-like"/>
    <property type="match status" value="1"/>
</dbReference>
<evidence type="ECO:0000256" key="2">
    <source>
        <dbReference type="ARBA" id="ARBA00004644"/>
    </source>
</evidence>
<comment type="similarity">
    <text evidence="3">Belongs to the TMEM163 family.</text>
</comment>
<accession>A0A0E9LZC9</accession>
<evidence type="ECO:0000259" key="12">
    <source>
        <dbReference type="Pfam" id="PF01545"/>
    </source>
</evidence>
<keyword evidence="10" id="KW-0968">Cytoplasmic vesicle</keyword>
<evidence type="ECO:0000256" key="10">
    <source>
        <dbReference type="ARBA" id="ARBA00023329"/>
    </source>
</evidence>
<dbReference type="GO" id="GO:0031410">
    <property type="term" value="C:cytoplasmic vesicle"/>
    <property type="evidence" value="ECO:0007669"/>
    <property type="project" value="UniProtKB-KW"/>
</dbReference>
<feature type="domain" description="Cation efflux protein transmembrane" evidence="12">
    <location>
        <begin position="4"/>
        <end position="191"/>
    </location>
</feature>
<sequence length="201" mass="21927">MVSVVTIIYNIVEGVFSVFFGITDETLALLGFGVDSFVEVLSGIGILHMILRMKRAGINDVASRDRFERQALRITGTAFYLLAGGLIVGSALNLITGAKPETTTVGIVISVLSILTMYVLMTWKMRIGKKLKSDAIMADANCTKTCFYLSFILLASSGLYELLEIGWLDVLGSLGVTWFAFSEGREAFEKARSNELSCSCH</sequence>
<keyword evidence="4 11" id="KW-0812">Transmembrane</keyword>
<dbReference type="GO" id="GO:0016020">
    <property type="term" value="C:membrane"/>
    <property type="evidence" value="ECO:0007669"/>
    <property type="project" value="InterPro"/>
</dbReference>
<feature type="transmembrane region" description="Helical" evidence="11">
    <location>
        <begin position="71"/>
        <end position="92"/>
    </location>
</feature>
<dbReference type="STRING" id="1236989.JCM15548_12960"/>
<keyword evidence="9 11" id="KW-0472">Membrane</keyword>
<evidence type="ECO:0000256" key="8">
    <source>
        <dbReference type="ARBA" id="ARBA00023018"/>
    </source>
</evidence>
<dbReference type="Proteomes" id="UP000032900">
    <property type="component" value="Unassembled WGS sequence"/>
</dbReference>
<dbReference type="Gene3D" id="1.20.1510.10">
    <property type="entry name" value="Cation efflux protein transmembrane domain"/>
    <property type="match status" value="1"/>
</dbReference>
<dbReference type="PANTHER" id="PTHR31937">
    <property type="entry name" value="TRANSMEMBRANE PROTEIN 163"/>
    <property type="match status" value="1"/>
</dbReference>
<dbReference type="EMBL" id="BAZW01000027">
    <property type="protein sequence ID" value="GAO30663.1"/>
    <property type="molecule type" value="Genomic_DNA"/>
</dbReference>
<evidence type="ECO:0000313" key="13">
    <source>
        <dbReference type="EMBL" id="GAO30663.1"/>
    </source>
</evidence>
<proteinExistence type="inferred from homology"/>
<gene>
    <name evidence="13" type="ORF">JCM15548_12960</name>
</gene>
<keyword evidence="6" id="KW-0862">Zinc</keyword>
<dbReference type="InterPro" id="IPR026765">
    <property type="entry name" value="Tmem163"/>
</dbReference>
<reference evidence="13 14" key="1">
    <citation type="journal article" date="2015" name="Microbes Environ.">
        <title>Distribution and evolution of nitrogen fixation genes in the phylum bacteroidetes.</title>
        <authorList>
            <person name="Inoue J."/>
            <person name="Oshima K."/>
            <person name="Suda W."/>
            <person name="Sakamoto M."/>
            <person name="Iino T."/>
            <person name="Noda S."/>
            <person name="Hongoh Y."/>
            <person name="Hattori M."/>
            <person name="Ohkuma M."/>
        </authorList>
    </citation>
    <scope>NUCLEOTIDE SEQUENCE [LARGE SCALE GENOMIC DNA]</scope>
    <source>
        <strain evidence="13">JCM 15548</strain>
    </source>
</reference>
<comment type="caution">
    <text evidence="13">The sequence shown here is derived from an EMBL/GenBank/DDBJ whole genome shotgun (WGS) entry which is preliminary data.</text>
</comment>